<dbReference type="Pfam" id="PF13432">
    <property type="entry name" value="TPR_16"/>
    <property type="match status" value="2"/>
</dbReference>
<dbReference type="SUPFAM" id="SSF55073">
    <property type="entry name" value="Nucleotide cyclase"/>
    <property type="match status" value="1"/>
</dbReference>
<protein>
    <submittedName>
        <fullName evidence="6">Tetratricopeptide repeat protein</fullName>
    </submittedName>
</protein>
<sequence>MSDSCVKTLLITDLVGSTDIIAALGDAKSAKLFAEVDRLVRDLLRQYNGQEIDRTDGFFILFERTTDAVAFAVDFHRSLPRVGKEFDKTLKSRVGIHVGEVYLRNNSSEDVARGAKQLEVEGLAKPLTARLMSIARGGQTLMTSTAYELVRRSLQLQDVQPEQMKWLNHGRFHLKGVGEPIEVYEFGITGESPFVNPTGRKHANRKFLSFAALSLVIIVFAFYMTIKVLVPSYSAYYVEIADFKNLMADNREPDFFSAGITEALRSQLADIRDIYIIEPDKGVRAPIRLEGSVQRIEDSVRISYRLMRRKDNVQIAGGKLDGAYKDLFILQDRVVAEIAGYLADEFGLPNFRPAAIQLTSDLTAYEYYLRGSEYMRRPSSQENYDQAINYFTTALIHDPEFSAANTGICGAYLGNYTISADANLLSKAKEYCELSLQNTPNVDALVTMSKVETVLGDYASARQYLNEAMLIAPDNYDAQYQLAEVFRGEQRFDLAEAIFRELMRKFPKHWQSYNAIATLFIDSGQFKQAIPFLDSALKLTPENEFVLNNLGAAYLYIGDFLKSAQYFERAAEMIPTGYGYSNAASIYYYAGDFEKARELYTQARKLLPDVYQISLNLADTYRHLGDRSERSEMLYKEVVKQTRSKITLNKEDGKAYQALALAAVYLLDTETALDAIEKAFAYSRDNDPELYYSSAKVYMFLNQINVAEAQIKALLALGYPADLIRADPDLMLFTGTEEDI</sequence>
<dbReference type="Pfam" id="PF00211">
    <property type="entry name" value="Guanylate_cyc"/>
    <property type="match status" value="1"/>
</dbReference>
<keyword evidence="1" id="KW-0677">Repeat</keyword>
<keyword evidence="4" id="KW-0812">Transmembrane</keyword>
<dbReference type="SMART" id="SM00028">
    <property type="entry name" value="TPR"/>
    <property type="match status" value="7"/>
</dbReference>
<accession>A0ABT7SYZ0</accession>
<dbReference type="InterPro" id="IPR001054">
    <property type="entry name" value="A/G_cyclase"/>
</dbReference>
<dbReference type="CDD" id="cd07302">
    <property type="entry name" value="CHD"/>
    <property type="match status" value="1"/>
</dbReference>
<dbReference type="PROSITE" id="PS50005">
    <property type="entry name" value="TPR"/>
    <property type="match status" value="3"/>
</dbReference>
<dbReference type="PANTHER" id="PTHR44186:SF1">
    <property type="entry name" value="BARDET-BIEDL SYNDROME 4 PROTEIN"/>
    <property type="match status" value="1"/>
</dbReference>
<dbReference type="RefSeq" id="WP_289365831.1">
    <property type="nucleotide sequence ID" value="NZ_JAUCBP010000010.1"/>
</dbReference>
<feature type="repeat" description="TPR" evidence="3">
    <location>
        <begin position="510"/>
        <end position="543"/>
    </location>
</feature>
<evidence type="ECO:0000256" key="2">
    <source>
        <dbReference type="ARBA" id="ARBA00022803"/>
    </source>
</evidence>
<feature type="repeat" description="TPR" evidence="3">
    <location>
        <begin position="442"/>
        <end position="475"/>
    </location>
</feature>
<dbReference type="Proteomes" id="UP001234343">
    <property type="component" value="Unassembled WGS sequence"/>
</dbReference>
<proteinExistence type="predicted"/>
<dbReference type="PANTHER" id="PTHR44186">
    <property type="match status" value="1"/>
</dbReference>
<feature type="transmembrane region" description="Helical" evidence="4">
    <location>
        <begin position="207"/>
        <end position="226"/>
    </location>
</feature>
<dbReference type="SUPFAM" id="SSF48452">
    <property type="entry name" value="TPR-like"/>
    <property type="match status" value="1"/>
</dbReference>
<dbReference type="Gene3D" id="3.30.70.1230">
    <property type="entry name" value="Nucleotide cyclase"/>
    <property type="match status" value="1"/>
</dbReference>
<evidence type="ECO:0000256" key="3">
    <source>
        <dbReference type="PROSITE-ProRule" id="PRU00339"/>
    </source>
</evidence>
<reference evidence="6 7" key="1">
    <citation type="submission" date="2023-06" db="EMBL/GenBank/DDBJ databases">
        <title>Alteromonas sp. ASW11-36 isolated from intertidal sand.</title>
        <authorList>
            <person name="Li Y."/>
        </authorList>
    </citation>
    <scope>NUCLEOTIDE SEQUENCE [LARGE SCALE GENOMIC DNA]</scope>
    <source>
        <strain evidence="6 7">ASW11-36</strain>
    </source>
</reference>
<keyword evidence="4" id="KW-1133">Transmembrane helix</keyword>
<dbReference type="InterPro" id="IPR011990">
    <property type="entry name" value="TPR-like_helical_dom_sf"/>
</dbReference>
<feature type="repeat" description="TPR" evidence="3">
    <location>
        <begin position="544"/>
        <end position="577"/>
    </location>
</feature>
<evidence type="ECO:0000313" key="7">
    <source>
        <dbReference type="Proteomes" id="UP001234343"/>
    </source>
</evidence>
<dbReference type="InterPro" id="IPR029787">
    <property type="entry name" value="Nucleotide_cyclase"/>
</dbReference>
<keyword evidence="2 3" id="KW-0802">TPR repeat</keyword>
<name>A0ABT7SYZ0_9ALTE</name>
<evidence type="ECO:0000256" key="4">
    <source>
        <dbReference type="SAM" id="Phobius"/>
    </source>
</evidence>
<dbReference type="PROSITE" id="PS50125">
    <property type="entry name" value="GUANYLATE_CYCLASE_2"/>
    <property type="match status" value="1"/>
</dbReference>
<keyword evidence="7" id="KW-1185">Reference proteome</keyword>
<organism evidence="6 7">
    <name type="scientific">Alteromonas arenosi</name>
    <dbReference type="NCBI Taxonomy" id="3055817"/>
    <lineage>
        <taxon>Bacteria</taxon>
        <taxon>Pseudomonadati</taxon>
        <taxon>Pseudomonadota</taxon>
        <taxon>Gammaproteobacteria</taxon>
        <taxon>Alteromonadales</taxon>
        <taxon>Alteromonadaceae</taxon>
        <taxon>Alteromonas/Salinimonas group</taxon>
        <taxon>Alteromonas</taxon>
    </lineage>
</organism>
<comment type="caution">
    <text evidence="6">The sequence shown here is derived from an EMBL/GenBank/DDBJ whole genome shotgun (WGS) entry which is preliminary data.</text>
</comment>
<dbReference type="Gene3D" id="1.25.40.10">
    <property type="entry name" value="Tetratricopeptide repeat domain"/>
    <property type="match status" value="3"/>
</dbReference>
<dbReference type="InterPro" id="IPR019734">
    <property type="entry name" value="TPR_rpt"/>
</dbReference>
<evidence type="ECO:0000313" key="6">
    <source>
        <dbReference type="EMBL" id="MDM7861375.1"/>
    </source>
</evidence>
<keyword evidence="4" id="KW-0472">Membrane</keyword>
<feature type="domain" description="Guanylate cyclase" evidence="5">
    <location>
        <begin position="8"/>
        <end position="132"/>
    </location>
</feature>
<evidence type="ECO:0000256" key="1">
    <source>
        <dbReference type="ARBA" id="ARBA00022737"/>
    </source>
</evidence>
<gene>
    <name evidence="6" type="ORF">QTP81_12285</name>
</gene>
<dbReference type="EMBL" id="JAUCBP010000010">
    <property type="protein sequence ID" value="MDM7861375.1"/>
    <property type="molecule type" value="Genomic_DNA"/>
</dbReference>
<evidence type="ECO:0000259" key="5">
    <source>
        <dbReference type="PROSITE" id="PS50125"/>
    </source>
</evidence>
<dbReference type="Pfam" id="PF14559">
    <property type="entry name" value="TPR_19"/>
    <property type="match status" value="1"/>
</dbReference>